<proteinExistence type="predicted"/>
<organism evidence="1 2">
    <name type="scientific">Gordonia phage Sixama</name>
    <dbReference type="NCBI Taxonomy" id="2653271"/>
    <lineage>
        <taxon>Viruses</taxon>
        <taxon>Duplodnaviria</taxon>
        <taxon>Heunggongvirae</taxon>
        <taxon>Uroviricota</taxon>
        <taxon>Caudoviricetes</taxon>
        <taxon>Sixamavirus</taxon>
        <taxon>Sixamavirus sixama</taxon>
    </lineage>
</organism>
<dbReference type="GeneID" id="77924254"/>
<dbReference type="RefSeq" id="YP_010648795.1">
    <property type="nucleotide sequence ID" value="NC_070762.1"/>
</dbReference>
<dbReference type="KEGG" id="vg:77924254"/>
<name>A0A5Q2F736_9CAUD</name>
<reference evidence="1 2" key="1">
    <citation type="submission" date="2019-09" db="EMBL/GenBank/DDBJ databases">
        <authorList>
            <person name="Christie C.A."/>
            <person name="Diallo A.S."/>
            <person name="Dixon Z."/>
            <person name="McIntosh P.M."/>
            <person name="Murthy K.H."/>
            <person name="Rosen M.G."/>
            <person name="Simpson L.M."/>
            <person name="Koustas K."/>
            <person name="Fogarty M.P."/>
            <person name="Molloy S.D."/>
            <person name="Garlena R.A."/>
            <person name="Russell D.A."/>
            <person name="Pope W.H."/>
            <person name="Jacobs-Sera D."/>
            <person name="Hatfull G.F."/>
        </authorList>
    </citation>
    <scope>NUCLEOTIDE SEQUENCE [LARGE SCALE GENOMIC DNA]</scope>
</reference>
<evidence type="ECO:0000313" key="2">
    <source>
        <dbReference type="Proteomes" id="UP000400849"/>
    </source>
</evidence>
<evidence type="ECO:0000313" key="1">
    <source>
        <dbReference type="EMBL" id="QGF20265.1"/>
    </source>
</evidence>
<dbReference type="Proteomes" id="UP000400849">
    <property type="component" value="Segment"/>
</dbReference>
<protein>
    <submittedName>
        <fullName evidence="1">Uncharacterized protein</fullName>
    </submittedName>
</protein>
<sequence length="86" mass="9184">MSNDDTTIETPTEAKASPRRLRIAHVLVQPVLVWDDGTELTAGPPLGPSQMAMSAMPRFLDTLPAEVEALAAQLAEQEDADADVQA</sequence>
<gene>
    <name evidence="1" type="primary">86</name>
    <name evidence="1" type="ORF">SEA_SIXAMA_86</name>
</gene>
<accession>A0A5Q2F736</accession>
<keyword evidence="2" id="KW-1185">Reference proteome</keyword>
<dbReference type="EMBL" id="MN484601">
    <property type="protein sequence ID" value="QGF20265.1"/>
    <property type="molecule type" value="Genomic_DNA"/>
</dbReference>